<dbReference type="EMBL" id="CP067420">
    <property type="protein sequence ID" value="QQP89507.1"/>
    <property type="molecule type" value="Genomic_DNA"/>
</dbReference>
<gene>
    <name evidence="1" type="ORF">IGS68_26650</name>
</gene>
<dbReference type="Proteomes" id="UP000595197">
    <property type="component" value="Chromosome"/>
</dbReference>
<accession>A0ABX7BAP5</accession>
<organism evidence="1 2">
    <name type="scientific">Skermanella cutis</name>
    <dbReference type="NCBI Taxonomy" id="2775420"/>
    <lineage>
        <taxon>Bacteria</taxon>
        <taxon>Pseudomonadati</taxon>
        <taxon>Pseudomonadota</taxon>
        <taxon>Alphaproteobacteria</taxon>
        <taxon>Rhodospirillales</taxon>
        <taxon>Azospirillaceae</taxon>
        <taxon>Skermanella</taxon>
    </lineage>
</organism>
<dbReference type="Pfam" id="PF04214">
    <property type="entry name" value="DUF411"/>
    <property type="match status" value="1"/>
</dbReference>
<evidence type="ECO:0000313" key="2">
    <source>
        <dbReference type="Proteomes" id="UP000595197"/>
    </source>
</evidence>
<reference evidence="1" key="1">
    <citation type="submission" date="2021-02" db="EMBL/GenBank/DDBJ databases">
        <title>Skermanella TT6 skin isolate.</title>
        <authorList>
            <person name="Lee K."/>
            <person name="Ganzorig M."/>
        </authorList>
    </citation>
    <scope>NUCLEOTIDE SEQUENCE</scope>
    <source>
        <strain evidence="1">TT6</strain>
    </source>
</reference>
<sequence length="87" mass="9325">MRDNPRDGQAAQMELVGCRMMLIDGYVVESHVFASAVKRLLAECSAIWGNSLLGIPAGSPSMEGPRIRPLVTSTFGDSGEPQMFVIG</sequence>
<keyword evidence="2" id="KW-1185">Reference proteome</keyword>
<dbReference type="InterPro" id="IPR007332">
    <property type="entry name" value="DUF411"/>
</dbReference>
<name>A0ABX7BAP5_9PROT</name>
<dbReference type="RefSeq" id="WP_201075816.1">
    <property type="nucleotide sequence ID" value="NZ_CP067420.1"/>
</dbReference>
<protein>
    <submittedName>
        <fullName evidence="1">Uncharacterized protein</fullName>
    </submittedName>
</protein>
<proteinExistence type="predicted"/>
<evidence type="ECO:0000313" key="1">
    <source>
        <dbReference type="EMBL" id="QQP89507.1"/>
    </source>
</evidence>